<gene>
    <name evidence="3" type="ORF">HTY61_11465</name>
</gene>
<reference evidence="3 4" key="1">
    <citation type="submission" date="2020-06" db="EMBL/GenBank/DDBJ databases">
        <title>Oricola thermophila sp. nov. isolated from a tidal sediments.</title>
        <authorList>
            <person name="Kwon K.K."/>
            <person name="Yang S.-H."/>
            <person name="Park M.-J."/>
        </authorList>
    </citation>
    <scope>NUCLEOTIDE SEQUENCE [LARGE SCALE GENOMIC DNA]</scope>
    <source>
        <strain evidence="3 4">MEBiC13590</strain>
    </source>
</reference>
<evidence type="ECO:0000313" key="3">
    <source>
        <dbReference type="EMBL" id="QKV19023.1"/>
    </source>
</evidence>
<feature type="transmembrane region" description="Helical" evidence="1">
    <location>
        <begin position="203"/>
        <end position="225"/>
    </location>
</feature>
<protein>
    <submittedName>
        <fullName evidence="3">Tripartite tricarboxylate transporter permease</fullName>
    </submittedName>
</protein>
<dbReference type="AlphaFoldDB" id="A0A6N1VES2"/>
<dbReference type="EMBL" id="CP054836">
    <property type="protein sequence ID" value="QKV19023.1"/>
    <property type="molecule type" value="Genomic_DNA"/>
</dbReference>
<feature type="transmembrane region" description="Helical" evidence="1">
    <location>
        <begin position="464"/>
        <end position="488"/>
    </location>
</feature>
<organism evidence="3 4">
    <name type="scientific">Oricola thermophila</name>
    <dbReference type="NCBI Taxonomy" id="2742145"/>
    <lineage>
        <taxon>Bacteria</taxon>
        <taxon>Pseudomonadati</taxon>
        <taxon>Pseudomonadota</taxon>
        <taxon>Alphaproteobacteria</taxon>
        <taxon>Hyphomicrobiales</taxon>
        <taxon>Ahrensiaceae</taxon>
        <taxon>Oricola</taxon>
    </lineage>
</organism>
<keyword evidence="1" id="KW-1133">Transmembrane helix</keyword>
<sequence length="502" mass="52539">MDIFHNIALGSQVAFAPGNMLFCFVGVLVGTVIGLLPGIGALSTISLLLPLTFYMDPTTAIIMLAGIFYGAQYGGSTASILLNMPGTATNAITCLDGYPMAQQGRAGVALAMTTIASFVGGSLAIIVLMLLAPLIAAFAYEFGAAEYFAIMVFGLVVASSLSSGSRIKSLSMVVVGLLFGGVGMDIYSGTLRYQFGFNELAEGVSLVALVMGLFGVAEILNNLVLGSANHPRVTSVSLKALMPTREDVRKSIMPMLRGTGIGNFIGMLPGAGPTIASFLAYAVEKRVSRTPEVFGKGAVEGITAPESANNASVQAAFVPTLSLGIPGDPIMAVLLGALVIHGITPGPGLVLDQPQLFWGLIMSFWLGNLMLLLLNLPLIGVFVSILKIPYRALYVGMLFLICIGVYTVRASFFDVYLMIGFGALGFLMMLGGFPAAPLLLGFVLGPMIEENLRRALLIGRGDPLALVSSPISSTFLGLAVVMLVLPILRPLATRFRVAKPAA</sequence>
<feature type="transmembrane region" description="Helical" evidence="1">
    <location>
        <begin position="21"/>
        <end position="49"/>
    </location>
</feature>
<dbReference type="RefSeq" id="WP_175276915.1">
    <property type="nucleotide sequence ID" value="NZ_CP054836.1"/>
</dbReference>
<keyword evidence="1" id="KW-0472">Membrane</keyword>
<keyword evidence="4" id="KW-1185">Reference proteome</keyword>
<feature type="transmembrane region" description="Helical" evidence="1">
    <location>
        <begin position="170"/>
        <end position="191"/>
    </location>
</feature>
<keyword evidence="1" id="KW-0812">Transmembrane</keyword>
<feature type="transmembrane region" description="Helical" evidence="1">
    <location>
        <begin position="61"/>
        <end position="82"/>
    </location>
</feature>
<accession>A0A6N1VES2</accession>
<feature type="transmembrane region" description="Helical" evidence="1">
    <location>
        <begin position="392"/>
        <end position="408"/>
    </location>
</feature>
<evidence type="ECO:0000313" key="4">
    <source>
        <dbReference type="Proteomes" id="UP000509367"/>
    </source>
</evidence>
<dbReference type="Proteomes" id="UP000509367">
    <property type="component" value="Chromosome"/>
</dbReference>
<name>A0A6N1VES2_9HYPH</name>
<feature type="transmembrane region" description="Helical" evidence="1">
    <location>
        <begin position="330"/>
        <end position="351"/>
    </location>
</feature>
<evidence type="ECO:0000256" key="1">
    <source>
        <dbReference type="SAM" id="Phobius"/>
    </source>
</evidence>
<feature type="domain" description="DUF112" evidence="2">
    <location>
        <begin position="20"/>
        <end position="440"/>
    </location>
</feature>
<dbReference type="PANTHER" id="PTHR35342">
    <property type="entry name" value="TRICARBOXYLIC TRANSPORT PROTEIN"/>
    <property type="match status" value="1"/>
</dbReference>
<feature type="transmembrane region" description="Helical" evidence="1">
    <location>
        <begin position="363"/>
        <end position="386"/>
    </location>
</feature>
<feature type="transmembrane region" description="Helical" evidence="1">
    <location>
        <begin position="260"/>
        <end position="283"/>
    </location>
</feature>
<evidence type="ECO:0000259" key="2">
    <source>
        <dbReference type="Pfam" id="PF01970"/>
    </source>
</evidence>
<dbReference type="PANTHER" id="PTHR35342:SF5">
    <property type="entry name" value="TRICARBOXYLIC TRANSPORT PROTEIN"/>
    <property type="match status" value="1"/>
</dbReference>
<dbReference type="KEGG" id="orm:HTY61_11465"/>
<proteinExistence type="predicted"/>
<dbReference type="Pfam" id="PF01970">
    <property type="entry name" value="TctA"/>
    <property type="match status" value="1"/>
</dbReference>
<dbReference type="InterPro" id="IPR002823">
    <property type="entry name" value="DUF112_TM"/>
</dbReference>
<feature type="transmembrane region" description="Helical" evidence="1">
    <location>
        <begin position="415"/>
        <end position="444"/>
    </location>
</feature>
<feature type="transmembrane region" description="Helical" evidence="1">
    <location>
        <begin position="138"/>
        <end position="158"/>
    </location>
</feature>
<feature type="transmembrane region" description="Helical" evidence="1">
    <location>
        <begin position="108"/>
        <end position="132"/>
    </location>
</feature>